<keyword evidence="2" id="KW-0812">Transmembrane</keyword>
<accession>A0A7D3XGK0</accession>
<dbReference type="SUPFAM" id="SSF55785">
    <property type="entry name" value="PYP-like sensor domain (PAS domain)"/>
    <property type="match status" value="3"/>
</dbReference>
<dbReference type="Proteomes" id="UP000500961">
    <property type="component" value="Chromosome"/>
</dbReference>
<protein>
    <submittedName>
        <fullName evidence="5">PAS domain-containing protein</fullName>
    </submittedName>
</protein>
<feature type="domain" description="PAS" evidence="3">
    <location>
        <begin position="641"/>
        <end position="695"/>
    </location>
</feature>
<evidence type="ECO:0000256" key="2">
    <source>
        <dbReference type="SAM" id="Phobius"/>
    </source>
</evidence>
<dbReference type="KEGG" id="ttz:FHG85_07320"/>
<dbReference type="Pfam" id="PF13185">
    <property type="entry name" value="GAF_2"/>
    <property type="match status" value="1"/>
</dbReference>
<dbReference type="Gene3D" id="3.30.450.20">
    <property type="entry name" value="PAS domain"/>
    <property type="match status" value="3"/>
</dbReference>
<proteinExistence type="predicted"/>
<name>A0A7D3XGK0_9BACT</name>
<reference evidence="5 6" key="1">
    <citation type="submission" date="2019-07" db="EMBL/GenBank/DDBJ databases">
        <title>Thalassofilum flectens gen. nov., sp. nov., a novel moderate thermophilic anaerobe from a shallow sea hot spring in Kunashir Island (Russia), representing a new family in the order Bacteroidales, and proposal of Thalassofilacea fam. nov.</title>
        <authorList>
            <person name="Kochetkova T.V."/>
            <person name="Podosokorskaya O.A."/>
            <person name="Novikov A."/>
            <person name="Elcheninov A.G."/>
            <person name="Toshchakov S.V."/>
            <person name="Kublanov I.V."/>
        </authorList>
    </citation>
    <scope>NUCLEOTIDE SEQUENCE [LARGE SCALE GENOMIC DNA]</scope>
    <source>
        <strain evidence="5 6">38-H</strain>
    </source>
</reference>
<evidence type="ECO:0000259" key="4">
    <source>
        <dbReference type="PROSITE" id="PS50113"/>
    </source>
</evidence>
<feature type="coiled-coil region" evidence="1">
    <location>
        <begin position="316"/>
        <end position="356"/>
    </location>
</feature>
<dbReference type="PANTHER" id="PTHR44757:SF2">
    <property type="entry name" value="BIOFILM ARCHITECTURE MAINTENANCE PROTEIN MBAA"/>
    <property type="match status" value="1"/>
</dbReference>
<dbReference type="CDD" id="cd00130">
    <property type="entry name" value="PAS"/>
    <property type="match status" value="3"/>
</dbReference>
<dbReference type="SMART" id="SM00086">
    <property type="entry name" value="PAC"/>
    <property type="match status" value="2"/>
</dbReference>
<keyword evidence="2" id="KW-1133">Transmembrane helix</keyword>
<evidence type="ECO:0000256" key="1">
    <source>
        <dbReference type="SAM" id="Coils"/>
    </source>
</evidence>
<dbReference type="SMART" id="SM00091">
    <property type="entry name" value="PAS"/>
    <property type="match status" value="3"/>
</dbReference>
<dbReference type="SUPFAM" id="SSF55781">
    <property type="entry name" value="GAF domain-like"/>
    <property type="match status" value="1"/>
</dbReference>
<dbReference type="Gene3D" id="3.30.450.40">
    <property type="match status" value="1"/>
</dbReference>
<dbReference type="InterPro" id="IPR003018">
    <property type="entry name" value="GAF"/>
</dbReference>
<dbReference type="InterPro" id="IPR035965">
    <property type="entry name" value="PAS-like_dom_sf"/>
</dbReference>
<keyword evidence="1" id="KW-0175">Coiled coil</keyword>
<dbReference type="NCBIfam" id="TIGR00229">
    <property type="entry name" value="sensory_box"/>
    <property type="match status" value="3"/>
</dbReference>
<feature type="domain" description="PAC" evidence="4">
    <location>
        <begin position="429"/>
        <end position="481"/>
    </location>
</feature>
<organism evidence="5 6">
    <name type="scientific">Tenuifilum thalassicum</name>
    <dbReference type="NCBI Taxonomy" id="2590900"/>
    <lineage>
        <taxon>Bacteria</taxon>
        <taxon>Pseudomonadati</taxon>
        <taxon>Bacteroidota</taxon>
        <taxon>Bacteroidia</taxon>
        <taxon>Bacteroidales</taxon>
        <taxon>Tenuifilaceae</taxon>
        <taxon>Tenuifilum</taxon>
    </lineage>
</organism>
<dbReference type="InterPro" id="IPR000014">
    <property type="entry name" value="PAS"/>
</dbReference>
<feature type="transmembrane region" description="Helical" evidence="2">
    <location>
        <begin position="54"/>
        <end position="73"/>
    </location>
</feature>
<evidence type="ECO:0000313" key="5">
    <source>
        <dbReference type="EMBL" id="QKG80077.1"/>
    </source>
</evidence>
<dbReference type="Pfam" id="PF08447">
    <property type="entry name" value="PAS_3"/>
    <property type="match status" value="1"/>
</dbReference>
<dbReference type="InterPro" id="IPR029016">
    <property type="entry name" value="GAF-like_dom_sf"/>
</dbReference>
<dbReference type="InterPro" id="IPR052155">
    <property type="entry name" value="Biofilm_reg_signaling"/>
</dbReference>
<feature type="coiled-coil region" evidence="1">
    <location>
        <begin position="592"/>
        <end position="644"/>
    </location>
</feature>
<dbReference type="Pfam" id="PF13426">
    <property type="entry name" value="PAS_9"/>
    <property type="match status" value="2"/>
</dbReference>
<keyword evidence="2" id="KW-0472">Membrane</keyword>
<feature type="transmembrane region" description="Helical" evidence="2">
    <location>
        <begin position="12"/>
        <end position="34"/>
    </location>
</feature>
<dbReference type="PROSITE" id="PS50112">
    <property type="entry name" value="PAS"/>
    <property type="match status" value="1"/>
</dbReference>
<sequence length="760" mass="87408">MRPKNYLFNYTKGALFGLLLGVLIVIAIYVAGIINFDFALNFGGVKDLHRNLPFIYLIDFIPLALGVLGFFVYKKYSEKLIDYSETLEKSLHKERKLYRFVEKLREGDVDAEYTPDENDSLGKAIVSLRNDIKQSRIEEQKRKEEDKQRNWAVEGMALFGDILRQNNDNLEELTFQVIKNLVNYVGANQAAFYLVEDDDESDVHFRMTACYAYERRKYADKIIPWGDGLVGACALEKEKIILKKIPQGYLNITSGLGKANPKYLVLVPLKMNDKVHGVIELASFDPLEDYKEEFIDKVAESVATTIATVKINIRTAKLLKESREQAEELALKEEQMRQNMEELQATQEEASRQSAKFISFSNSVNHTMIRADFGVDGTLLYANTKFLQKLEYASNSDVEGKHISMFINKKDREWFDDIWNNLSKGGKHFEGDMKLLTRNGDDLWTIATFTCVRTESGGVDKILFLAIDTTEQKQQSLDYEGQISALNRSSIKAEFSPTGDLIDANEKFLLTLSYNLNTAKEKSIFELVSEADRKNIERVWDDVIHGIPYEGQFRMNNSNGEVRWFRCTFTAVNDMYDEIAKVILIANDITREKLMEIETQKQTEQLKRQEEQLRRNEIELNKKLREAKEEVRNQFKEIEKVKIRNEKTLEGFLDAIVTTDHDGIVQFFNKAAEELFEISREKVIGQSVRMLFPEEVAKSDPYIAAYIDPNKEKITGQRKEVTIITKSGNEIPVLMLITEAKVGREITHTAFIQNISVDLF</sequence>
<keyword evidence="6" id="KW-1185">Reference proteome</keyword>
<gene>
    <name evidence="5" type="ORF">FHG85_07320</name>
</gene>
<dbReference type="RefSeq" id="WP_173074467.1">
    <property type="nucleotide sequence ID" value="NZ_CP041345.1"/>
</dbReference>
<dbReference type="PANTHER" id="PTHR44757">
    <property type="entry name" value="DIGUANYLATE CYCLASE DGCP"/>
    <property type="match status" value="1"/>
</dbReference>
<dbReference type="EMBL" id="CP041345">
    <property type="protein sequence ID" value="QKG80077.1"/>
    <property type="molecule type" value="Genomic_DNA"/>
</dbReference>
<dbReference type="InterPro" id="IPR001610">
    <property type="entry name" value="PAC"/>
</dbReference>
<feature type="domain" description="PAC" evidence="4">
    <location>
        <begin position="549"/>
        <end position="601"/>
    </location>
</feature>
<dbReference type="PROSITE" id="PS50113">
    <property type="entry name" value="PAC"/>
    <property type="match status" value="2"/>
</dbReference>
<evidence type="ECO:0000313" key="6">
    <source>
        <dbReference type="Proteomes" id="UP000500961"/>
    </source>
</evidence>
<dbReference type="InterPro" id="IPR000700">
    <property type="entry name" value="PAS-assoc_C"/>
</dbReference>
<dbReference type="InterPro" id="IPR013655">
    <property type="entry name" value="PAS_fold_3"/>
</dbReference>
<evidence type="ECO:0000259" key="3">
    <source>
        <dbReference type="PROSITE" id="PS50112"/>
    </source>
</evidence>
<dbReference type="AlphaFoldDB" id="A0A7D3XGK0"/>